<evidence type="ECO:0000256" key="10">
    <source>
        <dbReference type="ARBA" id="ARBA00022840"/>
    </source>
</evidence>
<evidence type="ECO:0000256" key="2">
    <source>
        <dbReference type="ARBA" id="ARBA00004236"/>
    </source>
</evidence>
<dbReference type="SMART" id="SM00388">
    <property type="entry name" value="HisKA"/>
    <property type="match status" value="1"/>
</dbReference>
<feature type="transmembrane region" description="Helical" evidence="14">
    <location>
        <begin position="6"/>
        <end position="25"/>
    </location>
</feature>
<keyword evidence="11" id="KW-0902">Two-component regulatory system</keyword>
<dbReference type="InterPro" id="IPR003594">
    <property type="entry name" value="HATPase_dom"/>
</dbReference>
<dbReference type="GO" id="GO:0045121">
    <property type="term" value="C:membrane raft"/>
    <property type="evidence" value="ECO:0007669"/>
    <property type="project" value="UniProtKB-SubCell"/>
</dbReference>
<gene>
    <name evidence="16" type="ORF">A2Z22_05185</name>
</gene>
<evidence type="ECO:0000256" key="11">
    <source>
        <dbReference type="ARBA" id="ARBA00023012"/>
    </source>
</evidence>
<evidence type="ECO:0000256" key="6">
    <source>
        <dbReference type="ARBA" id="ARBA00022553"/>
    </source>
</evidence>
<dbReference type="Proteomes" id="UP000177053">
    <property type="component" value="Unassembled WGS sequence"/>
</dbReference>
<dbReference type="PANTHER" id="PTHR43711:SF26">
    <property type="entry name" value="SENSOR HISTIDINE KINASE RCSC"/>
    <property type="match status" value="1"/>
</dbReference>
<dbReference type="FunFam" id="3.30.565.10:FF:000023">
    <property type="entry name" value="PAS domain-containing sensor histidine kinase"/>
    <property type="match status" value="1"/>
</dbReference>
<dbReference type="InterPro" id="IPR005467">
    <property type="entry name" value="His_kinase_dom"/>
</dbReference>
<dbReference type="InterPro" id="IPR004358">
    <property type="entry name" value="Sig_transdc_His_kin-like_C"/>
</dbReference>
<evidence type="ECO:0000259" key="15">
    <source>
        <dbReference type="PROSITE" id="PS50109"/>
    </source>
</evidence>
<evidence type="ECO:0000256" key="9">
    <source>
        <dbReference type="ARBA" id="ARBA00022777"/>
    </source>
</evidence>
<feature type="transmembrane region" description="Helical" evidence="14">
    <location>
        <begin position="64"/>
        <end position="87"/>
    </location>
</feature>
<dbReference type="InterPro" id="IPR003661">
    <property type="entry name" value="HisK_dim/P_dom"/>
</dbReference>
<dbReference type="InterPro" id="IPR036097">
    <property type="entry name" value="HisK_dim/P_sf"/>
</dbReference>
<keyword evidence="6" id="KW-0597">Phosphoprotein</keyword>
<keyword evidence="14" id="KW-0812">Transmembrane</keyword>
<name>A0A1F7XB52_9BACT</name>
<proteinExistence type="predicted"/>
<feature type="transmembrane region" description="Helical" evidence="14">
    <location>
        <begin position="266"/>
        <end position="284"/>
    </location>
</feature>
<dbReference type="SUPFAM" id="SSF55874">
    <property type="entry name" value="ATPase domain of HSP90 chaperone/DNA topoisomerase II/histidine kinase"/>
    <property type="match status" value="1"/>
</dbReference>
<dbReference type="Gene3D" id="3.30.565.10">
    <property type="entry name" value="Histidine kinase-like ATPase, C-terminal domain"/>
    <property type="match status" value="1"/>
</dbReference>
<comment type="subcellular location">
    <subcellularLocation>
        <location evidence="2">Cell membrane</location>
    </subcellularLocation>
    <subcellularLocation>
        <location evidence="3">Membrane raft</location>
        <topology evidence="3">Multi-pass membrane protein</topology>
    </subcellularLocation>
</comment>
<evidence type="ECO:0000313" key="16">
    <source>
        <dbReference type="EMBL" id="OGM12193.1"/>
    </source>
</evidence>
<feature type="domain" description="Histidine kinase" evidence="15">
    <location>
        <begin position="499"/>
        <end position="717"/>
    </location>
</feature>
<evidence type="ECO:0000256" key="8">
    <source>
        <dbReference type="ARBA" id="ARBA00022741"/>
    </source>
</evidence>
<keyword evidence="12 14" id="KW-0472">Membrane</keyword>
<dbReference type="EC" id="2.7.13.3" evidence="4"/>
<dbReference type="InterPro" id="IPR036890">
    <property type="entry name" value="HATPase_C_sf"/>
</dbReference>
<dbReference type="GO" id="GO:0005524">
    <property type="term" value="F:ATP binding"/>
    <property type="evidence" value="ECO:0007669"/>
    <property type="project" value="UniProtKB-KW"/>
</dbReference>
<keyword evidence="7" id="KW-0808">Transferase</keyword>
<feature type="transmembrane region" description="Helical" evidence="14">
    <location>
        <begin position="136"/>
        <end position="157"/>
    </location>
</feature>
<dbReference type="InterPro" id="IPR029016">
    <property type="entry name" value="GAF-like_dom_sf"/>
</dbReference>
<dbReference type="Pfam" id="PF02518">
    <property type="entry name" value="HATPase_c"/>
    <property type="match status" value="1"/>
</dbReference>
<dbReference type="GO" id="GO:0000155">
    <property type="term" value="F:phosphorelay sensor kinase activity"/>
    <property type="evidence" value="ECO:0007669"/>
    <property type="project" value="InterPro"/>
</dbReference>
<dbReference type="EMBL" id="MGFS01000002">
    <property type="protein sequence ID" value="OGM12193.1"/>
    <property type="molecule type" value="Genomic_DNA"/>
</dbReference>
<feature type="transmembrane region" description="Helical" evidence="14">
    <location>
        <begin position="99"/>
        <end position="124"/>
    </location>
</feature>
<keyword evidence="13" id="KW-0175">Coiled coil</keyword>
<comment type="catalytic activity">
    <reaction evidence="1">
        <text>ATP + protein L-histidine = ADP + protein N-phospho-L-histidine.</text>
        <dbReference type="EC" id="2.7.13.3"/>
    </reaction>
</comment>
<keyword evidence="10" id="KW-0067">ATP-binding</keyword>
<dbReference type="SUPFAM" id="SSF55781">
    <property type="entry name" value="GAF domain-like"/>
    <property type="match status" value="1"/>
</dbReference>
<dbReference type="AlphaFoldDB" id="A0A1F7XB52"/>
<keyword evidence="9" id="KW-0418">Kinase</keyword>
<organism evidence="16 17">
    <name type="scientific">Candidatus Woesebacteria bacterium RBG_16_34_12</name>
    <dbReference type="NCBI Taxonomy" id="1802480"/>
    <lineage>
        <taxon>Bacteria</taxon>
        <taxon>Candidatus Woeseibacteriota</taxon>
    </lineage>
</organism>
<keyword evidence="14" id="KW-1133">Transmembrane helix</keyword>
<dbReference type="CDD" id="cd00082">
    <property type="entry name" value="HisKA"/>
    <property type="match status" value="1"/>
</dbReference>
<sequence length="717" mass="82220">MLDYLLSIIIWVGIIGNVILGILVYNRDSVSIINKLFVGLALSASAWAVSLYFFEHPIFFDSEIWLRITYLTVLVIINVFLQFSFIFPKRINKTMKIPLLTCGVSAIIFVYFIIFTDLFVANVVKESWGYHQTLGLIYPVFGIWAFLYSFWAVLNFFKSYRISQGFEKLQMQYLFLGMFFYAVIPLILDIVFPVFLKDSRFIWFSPVSASFFTAFIAISIMKHRLLGIRLILARSLAYTFLLLTFTIIYIIGILFLGSIFTKQSLSIYNILISIILALFISFSFQSLKKFFEMITDKIFYKDKYETDELLHEISQILVATIDLDNLTSGVLGILKENVHFVKGAVFILDENRNIDQVYIDKSRKYLFPTNDELKVLAKSHRFLIFEEMDEGREKEVMRRKELSLFIPLETKEKLVGYLIIGEKSSGDIYYKQDLSVFEILAPEFAVALTNAESFTKIQEFSKILEKKVKERTKELKETQKRELKKAKELLKLKDEFVFIASHELRTPVTAIDGYVGLIDRSKIKFDQDTKENFQAIEKANERLNQLVDDLLDVSRSESGTLKVSVNPVNLNQVITATLGRVKSLTDKKKVSVTLNLDSGNFLVLSDTEKLSDVMENLLSNAIKYNKPGGEIKISSERKDDCVQVDVKDTGFGIPKKLQDKVFSRFFRAKVPGTETEEGTGLGLFITKMLIEKMHGKMTFVSEEGKGSVFSFILPLAN</sequence>
<dbReference type="InterPro" id="IPR050736">
    <property type="entry name" value="Sensor_HK_Regulatory"/>
</dbReference>
<feature type="transmembrane region" description="Helical" evidence="14">
    <location>
        <begin position="240"/>
        <end position="260"/>
    </location>
</feature>
<dbReference type="PANTHER" id="PTHR43711">
    <property type="entry name" value="TWO-COMPONENT HISTIDINE KINASE"/>
    <property type="match status" value="1"/>
</dbReference>
<evidence type="ECO:0000256" key="12">
    <source>
        <dbReference type="ARBA" id="ARBA00023136"/>
    </source>
</evidence>
<dbReference type="GO" id="GO:0005886">
    <property type="term" value="C:plasma membrane"/>
    <property type="evidence" value="ECO:0007669"/>
    <property type="project" value="UniProtKB-SubCell"/>
</dbReference>
<feature type="transmembrane region" description="Helical" evidence="14">
    <location>
        <begin position="32"/>
        <end position="52"/>
    </location>
</feature>
<evidence type="ECO:0000256" key="14">
    <source>
        <dbReference type="SAM" id="Phobius"/>
    </source>
</evidence>
<feature type="transmembrane region" description="Helical" evidence="14">
    <location>
        <begin position="201"/>
        <end position="220"/>
    </location>
</feature>
<dbReference type="SMART" id="SM00387">
    <property type="entry name" value="HATPase_c"/>
    <property type="match status" value="1"/>
</dbReference>
<keyword evidence="5" id="KW-1003">Cell membrane</keyword>
<dbReference type="Gene3D" id="3.30.450.40">
    <property type="match status" value="1"/>
</dbReference>
<protein>
    <recommendedName>
        <fullName evidence="4">histidine kinase</fullName>
        <ecNumber evidence="4">2.7.13.3</ecNumber>
    </recommendedName>
</protein>
<evidence type="ECO:0000256" key="5">
    <source>
        <dbReference type="ARBA" id="ARBA00022475"/>
    </source>
</evidence>
<keyword evidence="8" id="KW-0547">Nucleotide-binding</keyword>
<dbReference type="PROSITE" id="PS50109">
    <property type="entry name" value="HIS_KIN"/>
    <property type="match status" value="1"/>
</dbReference>
<reference evidence="16 17" key="1">
    <citation type="journal article" date="2016" name="Nat. Commun.">
        <title>Thousands of microbial genomes shed light on interconnected biogeochemical processes in an aquifer system.</title>
        <authorList>
            <person name="Anantharaman K."/>
            <person name="Brown C.T."/>
            <person name="Hug L.A."/>
            <person name="Sharon I."/>
            <person name="Castelle C.J."/>
            <person name="Probst A.J."/>
            <person name="Thomas B.C."/>
            <person name="Singh A."/>
            <person name="Wilkins M.J."/>
            <person name="Karaoz U."/>
            <person name="Brodie E.L."/>
            <person name="Williams K.H."/>
            <person name="Hubbard S.S."/>
            <person name="Banfield J.F."/>
        </authorList>
    </citation>
    <scope>NUCLEOTIDE SEQUENCE [LARGE SCALE GENOMIC DNA]</scope>
</reference>
<dbReference type="FunFam" id="1.10.287.130:FF:000001">
    <property type="entry name" value="Two-component sensor histidine kinase"/>
    <property type="match status" value="1"/>
</dbReference>
<dbReference type="SUPFAM" id="SSF47384">
    <property type="entry name" value="Homodimeric domain of signal transducing histidine kinase"/>
    <property type="match status" value="1"/>
</dbReference>
<dbReference type="Pfam" id="PF00512">
    <property type="entry name" value="HisKA"/>
    <property type="match status" value="1"/>
</dbReference>
<comment type="caution">
    <text evidence="16">The sequence shown here is derived from an EMBL/GenBank/DDBJ whole genome shotgun (WGS) entry which is preliminary data.</text>
</comment>
<evidence type="ECO:0000256" key="4">
    <source>
        <dbReference type="ARBA" id="ARBA00012438"/>
    </source>
</evidence>
<feature type="coiled-coil region" evidence="13">
    <location>
        <begin position="461"/>
        <end position="493"/>
    </location>
</feature>
<dbReference type="Gene3D" id="1.10.287.130">
    <property type="match status" value="1"/>
</dbReference>
<dbReference type="PRINTS" id="PR00344">
    <property type="entry name" value="BCTRLSENSOR"/>
</dbReference>
<evidence type="ECO:0000313" key="17">
    <source>
        <dbReference type="Proteomes" id="UP000177053"/>
    </source>
</evidence>
<evidence type="ECO:0000256" key="7">
    <source>
        <dbReference type="ARBA" id="ARBA00022679"/>
    </source>
</evidence>
<feature type="transmembrane region" description="Helical" evidence="14">
    <location>
        <begin position="173"/>
        <end position="195"/>
    </location>
</feature>
<evidence type="ECO:0000256" key="3">
    <source>
        <dbReference type="ARBA" id="ARBA00004314"/>
    </source>
</evidence>
<evidence type="ECO:0000256" key="1">
    <source>
        <dbReference type="ARBA" id="ARBA00000085"/>
    </source>
</evidence>
<dbReference type="CDD" id="cd00075">
    <property type="entry name" value="HATPase"/>
    <property type="match status" value="1"/>
</dbReference>
<evidence type="ECO:0000256" key="13">
    <source>
        <dbReference type="SAM" id="Coils"/>
    </source>
</evidence>
<accession>A0A1F7XB52</accession>